<protein>
    <submittedName>
        <fullName evidence="1">Uncharacterized protein</fullName>
    </submittedName>
</protein>
<gene>
    <name evidence="1" type="ORF">APHIGO_LOCUS3605</name>
</gene>
<evidence type="ECO:0000313" key="1">
    <source>
        <dbReference type="EMBL" id="CAH1716535.1"/>
    </source>
</evidence>
<dbReference type="EMBL" id="OU899034">
    <property type="protein sequence ID" value="CAH1716535.1"/>
    <property type="molecule type" value="Genomic_DNA"/>
</dbReference>
<sequence>METHDGVLLFKFFIRSNRAIGRPENVEPRPRTQGTERNDIITYLGSGWFSDDGPRTWSSRKNVQKNHRRLAFRTRNGEWRRQFGDGIVYVSRMVLTPLPPKPMGRACRVVGMDRKTVADTVLQCALTYGVSRSFFYDG</sequence>
<name>A0A9P0ITC4_APHGO</name>
<proteinExistence type="predicted"/>
<evidence type="ECO:0000313" key="2">
    <source>
        <dbReference type="Proteomes" id="UP001154329"/>
    </source>
</evidence>
<reference evidence="1" key="1">
    <citation type="submission" date="2022-02" db="EMBL/GenBank/DDBJ databases">
        <authorList>
            <person name="King R."/>
        </authorList>
    </citation>
    <scope>NUCLEOTIDE SEQUENCE</scope>
</reference>
<dbReference type="AlphaFoldDB" id="A0A9P0ITC4"/>
<dbReference type="Proteomes" id="UP001154329">
    <property type="component" value="Chromosome 1"/>
</dbReference>
<organism evidence="1 2">
    <name type="scientific">Aphis gossypii</name>
    <name type="common">Cotton aphid</name>
    <dbReference type="NCBI Taxonomy" id="80765"/>
    <lineage>
        <taxon>Eukaryota</taxon>
        <taxon>Metazoa</taxon>
        <taxon>Ecdysozoa</taxon>
        <taxon>Arthropoda</taxon>
        <taxon>Hexapoda</taxon>
        <taxon>Insecta</taxon>
        <taxon>Pterygota</taxon>
        <taxon>Neoptera</taxon>
        <taxon>Paraneoptera</taxon>
        <taxon>Hemiptera</taxon>
        <taxon>Sternorrhyncha</taxon>
        <taxon>Aphidomorpha</taxon>
        <taxon>Aphidoidea</taxon>
        <taxon>Aphididae</taxon>
        <taxon>Aphidini</taxon>
        <taxon>Aphis</taxon>
        <taxon>Aphis</taxon>
    </lineage>
</organism>
<accession>A0A9P0ITC4</accession>
<reference evidence="1" key="2">
    <citation type="submission" date="2022-10" db="EMBL/GenBank/DDBJ databases">
        <authorList>
            <consortium name="ENA_rothamsted_submissions"/>
            <consortium name="culmorum"/>
            <person name="King R."/>
        </authorList>
    </citation>
    <scope>NUCLEOTIDE SEQUENCE</scope>
</reference>
<keyword evidence="2" id="KW-1185">Reference proteome</keyword>